<dbReference type="AlphaFoldDB" id="A0A9Q0BQ38"/>
<sequence length="147" mass="16870">MSSAGKTLVCSQTGAKSRLQAIRRNLNTIRLNSCLYFFNLEKGCRIIATFEAFVSVVQICSFCHLVNQPTPSAIFPDPYWVTRIDRDGIIKRFFLYRTNANFRMGLALVTVLNSVLLFIGSKWRYQLTYLQFQFDGLSLQRLQRGAL</sequence>
<evidence type="ECO:0000313" key="2">
    <source>
        <dbReference type="EMBL" id="KAI8039755.1"/>
    </source>
</evidence>
<keyword evidence="1" id="KW-0472">Membrane</keyword>
<name>A0A9Q0BQ38_9MUSC</name>
<accession>A0A9Q0BQ38</accession>
<organism evidence="2 3">
    <name type="scientific">Drosophila gunungcola</name>
    <name type="common">fruit fly</name>
    <dbReference type="NCBI Taxonomy" id="103775"/>
    <lineage>
        <taxon>Eukaryota</taxon>
        <taxon>Metazoa</taxon>
        <taxon>Ecdysozoa</taxon>
        <taxon>Arthropoda</taxon>
        <taxon>Hexapoda</taxon>
        <taxon>Insecta</taxon>
        <taxon>Pterygota</taxon>
        <taxon>Neoptera</taxon>
        <taxon>Endopterygota</taxon>
        <taxon>Diptera</taxon>
        <taxon>Brachycera</taxon>
        <taxon>Muscomorpha</taxon>
        <taxon>Ephydroidea</taxon>
        <taxon>Drosophilidae</taxon>
        <taxon>Drosophila</taxon>
        <taxon>Sophophora</taxon>
    </lineage>
</organism>
<gene>
    <name evidence="2" type="ORF">M5D96_007177</name>
</gene>
<protein>
    <submittedName>
        <fullName evidence="2">Uncharacterized protein</fullName>
    </submittedName>
</protein>
<proteinExistence type="predicted"/>
<keyword evidence="3" id="KW-1185">Reference proteome</keyword>
<reference evidence="2" key="1">
    <citation type="journal article" date="2023" name="Genome Biol. Evol.">
        <title>Long-read-based Genome Assembly of Drosophila gunungcola Reveals Fewer Chemosensory Genes in Flower-breeding Species.</title>
        <authorList>
            <person name="Negi A."/>
            <person name="Liao B.Y."/>
            <person name="Yeh S.D."/>
        </authorList>
    </citation>
    <scope>NUCLEOTIDE SEQUENCE</scope>
    <source>
        <strain evidence="2">Sukarami</strain>
    </source>
</reference>
<feature type="transmembrane region" description="Helical" evidence="1">
    <location>
        <begin position="100"/>
        <end position="120"/>
    </location>
</feature>
<keyword evidence="1" id="KW-1133">Transmembrane helix</keyword>
<dbReference type="Proteomes" id="UP001059596">
    <property type="component" value="Unassembled WGS sequence"/>
</dbReference>
<comment type="caution">
    <text evidence="2">The sequence shown here is derived from an EMBL/GenBank/DDBJ whole genome shotgun (WGS) entry which is preliminary data.</text>
</comment>
<evidence type="ECO:0000256" key="1">
    <source>
        <dbReference type="SAM" id="Phobius"/>
    </source>
</evidence>
<dbReference type="EMBL" id="JAMKOV010000005">
    <property type="protein sequence ID" value="KAI8039755.1"/>
    <property type="molecule type" value="Genomic_DNA"/>
</dbReference>
<evidence type="ECO:0000313" key="3">
    <source>
        <dbReference type="Proteomes" id="UP001059596"/>
    </source>
</evidence>
<keyword evidence="1" id="KW-0812">Transmembrane</keyword>